<accession>A0A208ZW56</accession>
<protein>
    <recommendedName>
        <fullName evidence="5">Glycine/betaine ABC transporter permease</fullName>
    </recommendedName>
</protein>
<feature type="transmembrane region" description="Helical" evidence="1">
    <location>
        <begin position="97"/>
        <end position="120"/>
    </location>
</feature>
<gene>
    <name evidence="3" type="ORF">CBW57_16305</name>
</gene>
<feature type="transmembrane region" description="Helical" evidence="1">
    <location>
        <begin position="67"/>
        <end position="90"/>
    </location>
</feature>
<dbReference type="Pfam" id="PF10767">
    <property type="entry name" value="YbjO_DH-like"/>
    <property type="match status" value="1"/>
</dbReference>
<evidence type="ECO:0000256" key="1">
    <source>
        <dbReference type="SAM" id="Phobius"/>
    </source>
</evidence>
<keyword evidence="2" id="KW-0732">Signal</keyword>
<feature type="signal peptide" evidence="2">
    <location>
        <begin position="1"/>
        <end position="21"/>
    </location>
</feature>
<evidence type="ECO:0008006" key="5">
    <source>
        <dbReference type="Google" id="ProtNLM"/>
    </source>
</evidence>
<dbReference type="RefSeq" id="WP_050084991.1">
    <property type="nucleotide sequence ID" value="NZ_CBCPKE010000010.1"/>
</dbReference>
<evidence type="ECO:0000313" key="4">
    <source>
        <dbReference type="Proteomes" id="UP000196440"/>
    </source>
</evidence>
<dbReference type="EMBL" id="NHOI01000025">
    <property type="protein sequence ID" value="OVZ84668.1"/>
    <property type="molecule type" value="Genomic_DNA"/>
</dbReference>
<evidence type="ECO:0000313" key="3">
    <source>
        <dbReference type="EMBL" id="OVZ84668.1"/>
    </source>
</evidence>
<reference evidence="3 4" key="1">
    <citation type="submission" date="2017-05" db="EMBL/GenBank/DDBJ databases">
        <title>Whole genome sequencing of Yersinia kristensenii.</title>
        <authorList>
            <person name="Campioni F."/>
        </authorList>
    </citation>
    <scope>NUCLEOTIDE SEQUENCE [LARGE SCALE GENOMIC DNA]</scope>
    <source>
        <strain evidence="3 4">CFSAN060536</strain>
    </source>
</reference>
<name>A0A208ZW56_YERIN</name>
<keyword evidence="1" id="KW-0472">Membrane</keyword>
<dbReference type="Proteomes" id="UP000196440">
    <property type="component" value="Unassembled WGS sequence"/>
</dbReference>
<proteinExistence type="predicted"/>
<sequence length="163" mass="18211">MRKLFSSLAFSSSSSAFLSSATTPVPVLIAGTAIIATRILGVLLLVATLGWRGVGEFISESLQSWDFGLIFFASVVLLLLEIVCGVAVCYRKNWARWCYLVCQIIAIIYLLMVSLDWLYLDVFRVEGDTGSEILHSLLLQKIPDVVIIGLLFFPWHRYFAQSK</sequence>
<keyword evidence="1" id="KW-1133">Transmembrane helix</keyword>
<evidence type="ECO:0000256" key="2">
    <source>
        <dbReference type="SAM" id="SignalP"/>
    </source>
</evidence>
<dbReference type="InterPro" id="IPR019703">
    <property type="entry name" value="YbjO_DH-like"/>
</dbReference>
<organism evidence="3 4">
    <name type="scientific">Yersinia intermedia</name>
    <dbReference type="NCBI Taxonomy" id="631"/>
    <lineage>
        <taxon>Bacteria</taxon>
        <taxon>Pseudomonadati</taxon>
        <taxon>Pseudomonadota</taxon>
        <taxon>Gammaproteobacteria</taxon>
        <taxon>Enterobacterales</taxon>
        <taxon>Yersiniaceae</taxon>
        <taxon>Yersinia</taxon>
    </lineage>
</organism>
<comment type="caution">
    <text evidence="3">The sequence shown here is derived from an EMBL/GenBank/DDBJ whole genome shotgun (WGS) entry which is preliminary data.</text>
</comment>
<feature type="transmembrane region" description="Helical" evidence="1">
    <location>
        <begin position="132"/>
        <end position="153"/>
    </location>
</feature>
<keyword evidence="1" id="KW-0812">Transmembrane</keyword>
<dbReference type="AlphaFoldDB" id="A0A208ZW56"/>
<feature type="chain" id="PRO_5011590730" description="Glycine/betaine ABC transporter permease" evidence="2">
    <location>
        <begin position="22"/>
        <end position="163"/>
    </location>
</feature>
<feature type="transmembrane region" description="Helical" evidence="1">
    <location>
        <begin position="21"/>
        <end position="47"/>
    </location>
</feature>